<evidence type="ECO:0000313" key="2">
    <source>
        <dbReference type="EMBL" id="AOP33413.1"/>
    </source>
</evidence>
<dbReference type="EMBL" id="CP015217">
    <property type="protein sequence ID" value="AOP33413.1"/>
    <property type="molecule type" value="Genomic_DNA"/>
</dbReference>
<evidence type="ECO:0000313" key="3">
    <source>
        <dbReference type="Proteomes" id="UP000094197"/>
    </source>
</evidence>
<dbReference type="Pfam" id="PF18352">
    <property type="entry name" value="Gp138_N"/>
    <property type="match status" value="1"/>
</dbReference>
<dbReference type="AlphaFoldDB" id="A0A1D7UV56"/>
<dbReference type="RefSeq" id="WP_069606650.1">
    <property type="nucleotide sequence ID" value="NZ_CP015217.1"/>
</dbReference>
<dbReference type="OrthoDB" id="326517at2"/>
<reference evidence="2 3" key="1">
    <citation type="submission" date="2016-04" db="EMBL/GenBank/DDBJ databases">
        <title>Complete genome seqeunce of Leptospira alstonii serovar Room22.</title>
        <authorList>
            <person name="Nally J.E."/>
            <person name="Bayles D.O."/>
            <person name="Hurley D."/>
            <person name="Fanning S."/>
            <person name="McMahon B.J."/>
            <person name="Arent Z."/>
        </authorList>
    </citation>
    <scope>NUCLEOTIDE SEQUENCE [LARGE SCALE GENOMIC DNA]</scope>
    <source>
        <strain evidence="2 3">GWTS #1</strain>
    </source>
</reference>
<accession>A0A1D7UV56</accession>
<dbReference type="Proteomes" id="UP000094197">
    <property type="component" value="Chromosome 1"/>
</dbReference>
<name>A0A1D7UV56_9LEPT</name>
<protein>
    <recommendedName>
        <fullName evidence="1">Phage protein Gp138 N-terminal domain-containing protein</fullName>
    </recommendedName>
</protein>
<proteinExistence type="predicted"/>
<keyword evidence="3" id="KW-1185">Reference proteome</keyword>
<dbReference type="KEGG" id="laj:A0128_05875"/>
<dbReference type="Gene3D" id="2.40.50.230">
    <property type="entry name" value="Gp5 N-terminal domain"/>
    <property type="match status" value="1"/>
</dbReference>
<feature type="domain" description="Phage protein Gp138 N-terminal" evidence="1">
    <location>
        <begin position="22"/>
        <end position="89"/>
    </location>
</feature>
<dbReference type="InterPro" id="IPR037026">
    <property type="entry name" value="Vgr_OB-fold_dom_sf"/>
</dbReference>
<organism evidence="2 3">
    <name type="scientific">Leptospira tipperaryensis</name>
    <dbReference type="NCBI Taxonomy" id="2564040"/>
    <lineage>
        <taxon>Bacteria</taxon>
        <taxon>Pseudomonadati</taxon>
        <taxon>Spirochaetota</taxon>
        <taxon>Spirochaetia</taxon>
        <taxon>Leptospirales</taxon>
        <taxon>Leptospiraceae</taxon>
        <taxon>Leptospira</taxon>
    </lineage>
</organism>
<dbReference type="InterPro" id="IPR041599">
    <property type="entry name" value="Gp138_N"/>
</dbReference>
<evidence type="ECO:0000259" key="1">
    <source>
        <dbReference type="Pfam" id="PF18352"/>
    </source>
</evidence>
<gene>
    <name evidence="2" type="ORF">A0128_05875</name>
</gene>
<sequence>MNLDEVILAAMNNSLSKVQVGLPGIVDSFNPNDMTANVKIPFKQKDGSGEEKLFPILSNIRVGTLWAGDFYIKPDYKRGDNVWISFSTYDTSDAVRGVSSLVSDSLFDLQSACVVCGYKGDEDLPAVTANRPGLLIGNKEGKSFIQFEDDTIKIQGGLIDLSEAAVLGDTLAQLIKLILDVFINNAASFTTNANPGVPSGLAAAVVTQLNLRKGEVDQILSKKVKIG</sequence>